<dbReference type="Proteomes" id="UP000320239">
    <property type="component" value="Unassembled WGS sequence"/>
</dbReference>
<evidence type="ECO:0000256" key="1">
    <source>
        <dbReference type="ARBA" id="ARBA00022729"/>
    </source>
</evidence>
<proteinExistence type="predicted"/>
<evidence type="ECO:0000313" key="3">
    <source>
        <dbReference type="EMBL" id="TWG09397.1"/>
    </source>
</evidence>
<dbReference type="PANTHER" id="PTHR46580">
    <property type="entry name" value="SENSOR KINASE-RELATED"/>
    <property type="match status" value="1"/>
</dbReference>
<gene>
    <name evidence="3" type="ORF">FHX34_108112</name>
</gene>
<dbReference type="InterPro" id="IPR028994">
    <property type="entry name" value="Integrin_alpha_N"/>
</dbReference>
<evidence type="ECO:0000313" key="4">
    <source>
        <dbReference type="Proteomes" id="UP000320239"/>
    </source>
</evidence>
<dbReference type="Gene3D" id="2.130.10.130">
    <property type="entry name" value="Integrin alpha, N-terminal"/>
    <property type="match status" value="2"/>
</dbReference>
<keyword evidence="1" id="KW-0732">Signal</keyword>
<dbReference type="Pfam" id="PF13517">
    <property type="entry name" value="FG-GAP_3"/>
    <property type="match status" value="2"/>
</dbReference>
<protein>
    <submittedName>
        <fullName evidence="3">VCBS repeat protein</fullName>
    </submittedName>
</protein>
<organism evidence="3 4">
    <name type="scientific">Actinoplanes teichomyceticus</name>
    <dbReference type="NCBI Taxonomy" id="1867"/>
    <lineage>
        <taxon>Bacteria</taxon>
        <taxon>Bacillati</taxon>
        <taxon>Actinomycetota</taxon>
        <taxon>Actinomycetes</taxon>
        <taxon>Micromonosporales</taxon>
        <taxon>Micromonosporaceae</taxon>
        <taxon>Actinoplanes</taxon>
    </lineage>
</organism>
<feature type="region of interest" description="Disordered" evidence="2">
    <location>
        <begin position="248"/>
        <end position="273"/>
    </location>
</feature>
<reference evidence="3 4" key="1">
    <citation type="submission" date="2019-06" db="EMBL/GenBank/DDBJ databases">
        <title>Sequencing the genomes of 1000 actinobacteria strains.</title>
        <authorList>
            <person name="Klenk H.-P."/>
        </authorList>
    </citation>
    <scope>NUCLEOTIDE SEQUENCE [LARGE SCALE GENOMIC DNA]</scope>
    <source>
        <strain evidence="3 4">DSM 43866</strain>
    </source>
</reference>
<sequence>MIKVIRALPPPPAGMEDWCSTMAVIGEGREVSAFQVGPHHRRRTTARSWAAPPLLLSVTLAAGPLGLPDAAHAATPTTRAAAVPAAACRPGTAANADRAVADQLRPLMNGRRLGSSVNAGSIACARVIVRNVQARGLPRRAAVIAVTTAIAESTLHNYTIAVDHDSLGLFQQRPSMGWGLPGELTDPDYATNAFLDAMIRKHPGGSWRTGDIGQICQRVQISGKPAAYSPEVHDAQLIVDRVWAGAGAPAASPATTPATPTTTPTPLKQANGPFQRSLAVTPTGLAPADERHHISMADWNGDRRADMVVVQGAGTTTGRTEVRVLNGATNFQALVLNTATALGPADQRYAFSVADWNGDGRPDLVAVQRSGTASGRTELRVVDGASSFQRLLVDTTTMLAPTDERHSFAVADWNSDGHNDVVVTRKSGPGGRRTEVGVLDGAANFQRDLLQAPVTLPPTDDRHDIFVADWNADRRPDAVIVQKSGTTSGLTEVRILDGATTFRSDLLQASTPHGTTGARDDLSVADWNGDGRLDLLVARKSGTTSGWTEAHVLGG</sequence>
<dbReference type="SUPFAM" id="SSF69318">
    <property type="entry name" value="Integrin alpha N-terminal domain"/>
    <property type="match status" value="1"/>
</dbReference>
<name>A0A561VCS3_ACTTI</name>
<dbReference type="AlphaFoldDB" id="A0A561VCS3"/>
<comment type="caution">
    <text evidence="3">The sequence shown here is derived from an EMBL/GenBank/DDBJ whole genome shotgun (WGS) entry which is preliminary data.</text>
</comment>
<feature type="compositionally biased region" description="Low complexity" evidence="2">
    <location>
        <begin position="248"/>
        <end position="266"/>
    </location>
</feature>
<dbReference type="InterPro" id="IPR013517">
    <property type="entry name" value="FG-GAP"/>
</dbReference>
<dbReference type="PANTHER" id="PTHR46580:SF2">
    <property type="entry name" value="MAM DOMAIN-CONTAINING PROTEIN"/>
    <property type="match status" value="1"/>
</dbReference>
<evidence type="ECO:0000256" key="2">
    <source>
        <dbReference type="SAM" id="MobiDB-lite"/>
    </source>
</evidence>
<dbReference type="EMBL" id="VIWY01000008">
    <property type="protein sequence ID" value="TWG09397.1"/>
    <property type="molecule type" value="Genomic_DNA"/>
</dbReference>
<accession>A0A561VCS3</accession>
<keyword evidence="4" id="KW-1185">Reference proteome</keyword>